<feature type="region of interest" description="Disordered" evidence="1">
    <location>
        <begin position="161"/>
        <end position="547"/>
    </location>
</feature>
<gene>
    <name evidence="2" type="ORF">G4Z16_20995</name>
</gene>
<feature type="compositionally biased region" description="Low complexity" evidence="1">
    <location>
        <begin position="533"/>
        <end position="547"/>
    </location>
</feature>
<dbReference type="InterPro" id="IPR025851">
    <property type="entry name" value="SUKH-4"/>
</dbReference>
<feature type="compositionally biased region" description="Pro residues" evidence="1">
    <location>
        <begin position="504"/>
        <end position="515"/>
    </location>
</feature>
<feature type="compositionally biased region" description="Gly residues" evidence="1">
    <location>
        <begin position="388"/>
        <end position="400"/>
    </location>
</feature>
<feature type="compositionally biased region" description="Pro residues" evidence="1">
    <location>
        <begin position="416"/>
        <end position="437"/>
    </location>
</feature>
<keyword evidence="3" id="KW-1185">Reference proteome</keyword>
<evidence type="ECO:0000313" key="2">
    <source>
        <dbReference type="EMBL" id="QPP08465.1"/>
    </source>
</evidence>
<feature type="compositionally biased region" description="Pro residues" evidence="1">
    <location>
        <begin position="241"/>
        <end position="259"/>
    </location>
</feature>
<organism evidence="2 3">
    <name type="scientific">Streptomyces bathyalis</name>
    <dbReference type="NCBI Taxonomy" id="2710756"/>
    <lineage>
        <taxon>Bacteria</taxon>
        <taxon>Bacillati</taxon>
        <taxon>Actinomycetota</taxon>
        <taxon>Actinomycetes</taxon>
        <taxon>Kitasatosporales</taxon>
        <taxon>Streptomycetaceae</taxon>
        <taxon>Streptomyces</taxon>
    </lineage>
</organism>
<feature type="compositionally biased region" description="Low complexity" evidence="1">
    <location>
        <begin position="221"/>
        <end position="240"/>
    </location>
</feature>
<feature type="compositionally biased region" description="Pro residues" evidence="1">
    <location>
        <begin position="470"/>
        <end position="495"/>
    </location>
</feature>
<feature type="compositionally biased region" description="Gly residues" evidence="1">
    <location>
        <begin position="260"/>
        <end position="271"/>
    </location>
</feature>
<dbReference type="Pfam" id="PF14435">
    <property type="entry name" value="SUKH-4"/>
    <property type="match status" value="1"/>
</dbReference>
<feature type="compositionally biased region" description="Gly residues" evidence="1">
    <location>
        <begin position="438"/>
        <end position="452"/>
    </location>
</feature>
<feature type="compositionally biased region" description="Low complexity" evidence="1">
    <location>
        <begin position="516"/>
        <end position="525"/>
    </location>
</feature>
<dbReference type="RefSeq" id="WP_197352260.1">
    <property type="nucleotide sequence ID" value="NZ_CP048882.1"/>
</dbReference>
<evidence type="ECO:0000313" key="3">
    <source>
        <dbReference type="Proteomes" id="UP000595046"/>
    </source>
</evidence>
<protein>
    <recommendedName>
        <fullName evidence="4">Nucleic acid/nucleotide deaminase of polymorphic system toxin</fullName>
    </recommendedName>
</protein>
<dbReference type="KEGG" id="sbat:G4Z16_20995"/>
<sequence>MVTFAQAQERAERWVNGDVPDDRHREVRVREFDLGFVAWAEPPSGSGDDVPRARLVIARDSGETTLWPGLPVGEVIRRYEEEYGSPAAASPPGGASAPQRLDLEATSFLLTPPDWLQQAADEMGIPDRRGAGTGAGAGTGSGAVTGGAGAAASASAAGVSPWDAADTSSSGGGEAQLPPATVFAPPLADGGASADAKTEMMPEGTPLPRTAVSPAVDGTDPQGQGQGQAQGQVPGQAHGPAVPPPPPLPPNAPPPPPGSGPGGDAGSGGGGDVHHAATMLAGPSHGGSGGIGAPPPPPGPPGAIGASGSSDADTGKAAARGSAPSGPSRGSGPSVPPPPGAPGTPGARPPGAGGDAPGSSGAGYVPTQMVSADEVAQLRDSGASAPGSGPGDGTGSGGGVHHAATVLAGPSQGGPGTPPPPGAPGTPPPPPAAPGQPPGTGGTGAGEGAGGGDVHHAATMLAGPSQGGPGTPPPPGPPSPPPSAPPPVPAAPGAPPQGYGFPQQGPPAGPPPGAPGQPAAPGVPGAVPPPAYGYPQQQQPTGLPTVGPGYMAVLRYRAPDGSEQQLIRRSAPGTPHPEWQILHELRNMNVPPQQVVELHTELESCELPGGYCARMIRETWPQVRVTHTAPYGRDHATRQQGMRHLLEHQGELHQVADGPARPAPFRVPLPPQHQIPPVPPLPPDAIGQELLQAFGPQAVFRFDQHAVSRQGVPDVVGQTLVWAGLPVDVGPFFWGQTQPGRPVPTLAELAQERGVQPGSDAGSYLVMGNDFGKQMCVQYGTANIVAVPLEGGPEGQPARPQFVNTGLPEFVRALALLGRMWPLRYGLSQEQAGRWTVDFQAQLAALDPAVFSTPENWWAVLLEQMWDGLF</sequence>
<dbReference type="Pfam" id="PF14440">
    <property type="entry name" value="XOO_2897-deam"/>
    <property type="match status" value="1"/>
</dbReference>
<evidence type="ECO:0008006" key="4">
    <source>
        <dbReference type="Google" id="ProtNLM"/>
    </source>
</evidence>
<dbReference type="AlphaFoldDB" id="A0A7T1T8P8"/>
<feature type="compositionally biased region" description="Low complexity" evidence="1">
    <location>
        <begin position="303"/>
        <end position="333"/>
    </location>
</feature>
<name>A0A7T1T8P8_9ACTN</name>
<dbReference type="Proteomes" id="UP000595046">
    <property type="component" value="Chromosome"/>
</dbReference>
<feature type="compositionally biased region" description="Low complexity" evidence="1">
    <location>
        <begin position="401"/>
        <end position="410"/>
    </location>
</feature>
<dbReference type="EMBL" id="CP048882">
    <property type="protein sequence ID" value="QPP08465.1"/>
    <property type="molecule type" value="Genomic_DNA"/>
</dbReference>
<proteinExistence type="predicted"/>
<reference evidence="3" key="1">
    <citation type="submission" date="2020-02" db="EMBL/GenBank/DDBJ databases">
        <title>Streptomyces sp. ASO4wet.</title>
        <authorList>
            <person name="Risdian C."/>
            <person name="Landwehr W."/>
            <person name="Schupp P."/>
            <person name="Wink J."/>
        </authorList>
    </citation>
    <scope>NUCLEOTIDE SEQUENCE [LARGE SCALE GENOMIC DNA]</scope>
    <source>
        <strain evidence="3">ASO4wet</strain>
    </source>
</reference>
<evidence type="ECO:0000256" key="1">
    <source>
        <dbReference type="SAM" id="MobiDB-lite"/>
    </source>
</evidence>
<accession>A0A7T1T8P8</accession>
<dbReference type="InterPro" id="IPR032722">
    <property type="entry name" value="Deaminase_XOO_2897"/>
</dbReference>